<accession>A0ACC3C8F8</accession>
<comment type="caution">
    <text evidence="1">The sequence shown here is derived from an EMBL/GenBank/DDBJ whole genome shotgun (WGS) entry which is preliminary data.</text>
</comment>
<dbReference type="Proteomes" id="UP000798662">
    <property type="component" value="Chromosome 2"/>
</dbReference>
<protein>
    <submittedName>
        <fullName evidence="1">Uncharacterized protein</fullName>
    </submittedName>
</protein>
<keyword evidence="2" id="KW-1185">Reference proteome</keyword>
<evidence type="ECO:0000313" key="2">
    <source>
        <dbReference type="Proteomes" id="UP000798662"/>
    </source>
</evidence>
<dbReference type="EMBL" id="CM020619">
    <property type="protein sequence ID" value="KAK1866395.1"/>
    <property type="molecule type" value="Genomic_DNA"/>
</dbReference>
<gene>
    <name evidence="1" type="ORF">I4F81_008915</name>
</gene>
<proteinExistence type="predicted"/>
<sequence length="281" mass="30038">MPYYELLALASARTTRAGLVDLTTRTAAAFLDGGATLTRLATLPPAGAPAGAPAGPRRLAYRIRRNQVNHHYAYYLQFCGAFWRGEWQEVLGCGGGVVWTGGGGPDLCRRGNVVRAMHCGMQRSTRLCVGGASSAGARCCAYCWAVAFVGRRVVWIERERGGWARRACGRPCGRDRLDARADTSAPTHSLAVLHDSPRTAFASPVTLAEVSRRLRNDDAVIRHLAVKLPLAAAVRPLPSPTATTSSGATAGEDALDQVAREYLRDGAVATYELSDGLAYPQ</sequence>
<reference evidence="1" key="1">
    <citation type="submission" date="2019-11" db="EMBL/GenBank/DDBJ databases">
        <title>Nori genome reveals adaptations in red seaweeds to the harsh intertidal environment.</title>
        <authorList>
            <person name="Wang D."/>
            <person name="Mao Y."/>
        </authorList>
    </citation>
    <scope>NUCLEOTIDE SEQUENCE</scope>
    <source>
        <tissue evidence="1">Gametophyte</tissue>
    </source>
</reference>
<organism evidence="1 2">
    <name type="scientific">Pyropia yezoensis</name>
    <name type="common">Susabi-nori</name>
    <name type="synonym">Porphyra yezoensis</name>
    <dbReference type="NCBI Taxonomy" id="2788"/>
    <lineage>
        <taxon>Eukaryota</taxon>
        <taxon>Rhodophyta</taxon>
        <taxon>Bangiophyceae</taxon>
        <taxon>Bangiales</taxon>
        <taxon>Bangiaceae</taxon>
        <taxon>Pyropia</taxon>
    </lineage>
</organism>
<evidence type="ECO:0000313" key="1">
    <source>
        <dbReference type="EMBL" id="KAK1866395.1"/>
    </source>
</evidence>
<name>A0ACC3C8F8_PYRYE</name>